<dbReference type="EMBL" id="KK033627">
    <property type="protein sequence ID" value="EXL65482.1"/>
    <property type="molecule type" value="Genomic_DNA"/>
</dbReference>
<reference evidence="1" key="2">
    <citation type="submission" date="2014-03" db="EMBL/GenBank/DDBJ databases">
        <title>The Genome Annotation of Fusarium oxysporum PHW808.</title>
        <authorList>
            <consortium name="The Broad Institute Genomics Platform"/>
            <person name="Ma L.-J."/>
            <person name="Corby-Kistler H."/>
            <person name="Broz K."/>
            <person name="Gale L.R."/>
            <person name="Jonkers W."/>
            <person name="O'Donnell K."/>
            <person name="Ploetz R."/>
            <person name="Steinberg C."/>
            <person name="Schwartz D.C."/>
            <person name="VanEtten H."/>
            <person name="Zhou S."/>
            <person name="Young S.K."/>
            <person name="Zeng Q."/>
            <person name="Gargeya S."/>
            <person name="Fitzgerald M."/>
            <person name="Abouelleil A."/>
            <person name="Alvarado L."/>
            <person name="Chapman S.B."/>
            <person name="Gainer-Dewar J."/>
            <person name="Goldberg J."/>
            <person name="Griggs A."/>
            <person name="Gujja S."/>
            <person name="Hansen M."/>
            <person name="Howarth C."/>
            <person name="Imamovic A."/>
            <person name="Ireland A."/>
            <person name="Larimer J."/>
            <person name="McCowan C."/>
            <person name="Murphy C."/>
            <person name="Pearson M."/>
            <person name="Poon T.W."/>
            <person name="Priest M."/>
            <person name="Roberts A."/>
            <person name="Saif S."/>
            <person name="Shea T."/>
            <person name="Sykes S."/>
            <person name="Wortman J."/>
            <person name="Nusbaum C."/>
            <person name="Birren B."/>
        </authorList>
    </citation>
    <scope>NUCLEOTIDE SEQUENCE</scope>
    <source>
        <strain evidence="1">54008</strain>
    </source>
</reference>
<protein>
    <submittedName>
        <fullName evidence="1">Uncharacterized protein</fullName>
    </submittedName>
</protein>
<dbReference type="HOGENOM" id="CLU_2512731_0_0_1"/>
<sequence>MFDEYEAQVLIMNSKNKPGLRQVAKCFGRYVEAVVRQMAFRMYTPHIQMDQMRVEARQGDGLEINSQPLSPVTVLGMEKIEVWTK</sequence>
<evidence type="ECO:0000313" key="1">
    <source>
        <dbReference type="EMBL" id="EXL65482.1"/>
    </source>
</evidence>
<gene>
    <name evidence="1" type="ORF">FOPG_18292</name>
</gene>
<name>X0GPE9_FUSOX</name>
<accession>X0GPE9</accession>
<reference evidence="1" key="1">
    <citation type="submission" date="2011-11" db="EMBL/GenBank/DDBJ databases">
        <title>The Genome Sequence of Fusarium oxysporum PHW808.</title>
        <authorList>
            <consortium name="The Broad Institute Genome Sequencing Platform"/>
            <person name="Ma L.-J."/>
            <person name="Gale L.R."/>
            <person name="Schwartz D.C."/>
            <person name="Zhou S."/>
            <person name="Corby-Kistler H."/>
            <person name="Young S.K."/>
            <person name="Zeng Q."/>
            <person name="Gargeya S."/>
            <person name="Fitzgerald M."/>
            <person name="Haas B."/>
            <person name="Abouelleil A."/>
            <person name="Alvarado L."/>
            <person name="Arachchi H.M."/>
            <person name="Berlin A."/>
            <person name="Brown A."/>
            <person name="Chapman S.B."/>
            <person name="Chen Z."/>
            <person name="Dunbar C."/>
            <person name="Freedman E."/>
            <person name="Gearin G."/>
            <person name="Goldberg J."/>
            <person name="Griggs A."/>
            <person name="Gujja S."/>
            <person name="Heiman D."/>
            <person name="Howarth C."/>
            <person name="Larson L."/>
            <person name="Lui A."/>
            <person name="MacDonald P.J.P."/>
            <person name="Montmayeur A."/>
            <person name="Murphy C."/>
            <person name="Neiman D."/>
            <person name="Pearson M."/>
            <person name="Priest M."/>
            <person name="Roberts A."/>
            <person name="Saif S."/>
            <person name="Shea T."/>
            <person name="Shenoy N."/>
            <person name="Sisk P."/>
            <person name="Stolte C."/>
            <person name="Sykes S."/>
            <person name="Wortman J."/>
            <person name="Nusbaum C."/>
            <person name="Birren B."/>
        </authorList>
    </citation>
    <scope>NUCLEOTIDE SEQUENCE [LARGE SCALE GENOMIC DNA]</scope>
    <source>
        <strain evidence="1">54008</strain>
    </source>
</reference>
<proteinExistence type="predicted"/>
<dbReference type="AlphaFoldDB" id="X0GPE9"/>
<organism evidence="1">
    <name type="scientific">Fusarium oxysporum f. sp. conglutinans race 2 54008</name>
    <dbReference type="NCBI Taxonomy" id="1089457"/>
    <lineage>
        <taxon>Eukaryota</taxon>
        <taxon>Fungi</taxon>
        <taxon>Dikarya</taxon>
        <taxon>Ascomycota</taxon>
        <taxon>Pezizomycotina</taxon>
        <taxon>Sordariomycetes</taxon>
        <taxon>Hypocreomycetidae</taxon>
        <taxon>Hypocreales</taxon>
        <taxon>Nectriaceae</taxon>
        <taxon>Fusarium</taxon>
        <taxon>Fusarium oxysporum species complex</taxon>
    </lineage>
</organism>
<dbReference type="Proteomes" id="UP000030676">
    <property type="component" value="Unassembled WGS sequence"/>
</dbReference>